<name>A0A6P2XM00_BURL3</name>
<evidence type="ECO:0000313" key="7">
    <source>
        <dbReference type="Proteomes" id="UP000494274"/>
    </source>
</evidence>
<evidence type="ECO:0000256" key="1">
    <source>
        <dbReference type="ARBA" id="ARBA00009437"/>
    </source>
</evidence>
<dbReference type="RefSeq" id="WP_175045520.1">
    <property type="nucleotide sequence ID" value="NZ_CABVQI010000015.1"/>
</dbReference>
<dbReference type="SUPFAM" id="SSF46785">
    <property type="entry name" value="Winged helix' DNA-binding domain"/>
    <property type="match status" value="1"/>
</dbReference>
<gene>
    <name evidence="6" type="ORF">BLA18112_04655</name>
</gene>
<organism evidence="6 7">
    <name type="scientific">Burkholderia lata (strain ATCC 17760 / DSM 23089 / LMG 22485 / NCIMB 9086 / R18194 / 383)</name>
    <dbReference type="NCBI Taxonomy" id="482957"/>
    <lineage>
        <taxon>Bacteria</taxon>
        <taxon>Pseudomonadati</taxon>
        <taxon>Pseudomonadota</taxon>
        <taxon>Betaproteobacteria</taxon>
        <taxon>Burkholderiales</taxon>
        <taxon>Burkholderiaceae</taxon>
        <taxon>Burkholderia</taxon>
        <taxon>Burkholderia cepacia complex</taxon>
    </lineage>
</organism>
<dbReference type="GO" id="GO:0003700">
    <property type="term" value="F:DNA-binding transcription factor activity"/>
    <property type="evidence" value="ECO:0007669"/>
    <property type="project" value="InterPro"/>
</dbReference>
<dbReference type="AlphaFoldDB" id="A0A6P2XM00"/>
<dbReference type="PANTHER" id="PTHR30346">
    <property type="entry name" value="TRANSCRIPTIONAL DUAL REGULATOR HCAR-RELATED"/>
    <property type="match status" value="1"/>
</dbReference>
<dbReference type="GO" id="GO:0032993">
    <property type="term" value="C:protein-DNA complex"/>
    <property type="evidence" value="ECO:0007669"/>
    <property type="project" value="TreeGrafter"/>
</dbReference>
<dbReference type="SUPFAM" id="SSF53850">
    <property type="entry name" value="Periplasmic binding protein-like II"/>
    <property type="match status" value="1"/>
</dbReference>
<evidence type="ECO:0000259" key="5">
    <source>
        <dbReference type="PROSITE" id="PS50931"/>
    </source>
</evidence>
<dbReference type="Gene3D" id="3.40.190.10">
    <property type="entry name" value="Periplasmic binding protein-like II"/>
    <property type="match status" value="2"/>
</dbReference>
<accession>A0A6P2XM00</accession>
<proteinExistence type="inferred from homology"/>
<dbReference type="PROSITE" id="PS50931">
    <property type="entry name" value="HTH_LYSR"/>
    <property type="match status" value="1"/>
</dbReference>
<comment type="similarity">
    <text evidence="1">Belongs to the LysR transcriptional regulatory family.</text>
</comment>
<protein>
    <submittedName>
        <fullName evidence="6">LysR family transcriptional regulator</fullName>
    </submittedName>
</protein>
<dbReference type="InterPro" id="IPR036390">
    <property type="entry name" value="WH_DNA-bd_sf"/>
</dbReference>
<reference evidence="6 7" key="1">
    <citation type="submission" date="2019-09" db="EMBL/GenBank/DDBJ databases">
        <authorList>
            <person name="Depoorter E."/>
        </authorList>
    </citation>
    <scope>NUCLEOTIDE SEQUENCE [LARGE SCALE GENOMIC DNA]</scope>
    <source>
        <strain evidence="6">R-18112</strain>
    </source>
</reference>
<dbReference type="GO" id="GO:0003677">
    <property type="term" value="F:DNA binding"/>
    <property type="evidence" value="ECO:0007669"/>
    <property type="project" value="UniProtKB-KW"/>
</dbReference>
<dbReference type="PRINTS" id="PR00039">
    <property type="entry name" value="HTHLYSR"/>
</dbReference>
<dbReference type="Gene3D" id="1.10.10.10">
    <property type="entry name" value="Winged helix-like DNA-binding domain superfamily/Winged helix DNA-binding domain"/>
    <property type="match status" value="1"/>
</dbReference>
<dbReference type="Pfam" id="PF03466">
    <property type="entry name" value="LysR_substrate"/>
    <property type="match status" value="1"/>
</dbReference>
<evidence type="ECO:0000256" key="2">
    <source>
        <dbReference type="ARBA" id="ARBA00023015"/>
    </source>
</evidence>
<evidence type="ECO:0000256" key="4">
    <source>
        <dbReference type="ARBA" id="ARBA00023163"/>
    </source>
</evidence>
<evidence type="ECO:0000256" key="3">
    <source>
        <dbReference type="ARBA" id="ARBA00023125"/>
    </source>
</evidence>
<evidence type="ECO:0000313" key="6">
    <source>
        <dbReference type="EMBL" id="VWD10931.1"/>
    </source>
</evidence>
<dbReference type="PANTHER" id="PTHR30346:SF28">
    <property type="entry name" value="HTH-TYPE TRANSCRIPTIONAL REGULATOR CYNR"/>
    <property type="match status" value="1"/>
</dbReference>
<dbReference type="FunFam" id="1.10.10.10:FF:000001">
    <property type="entry name" value="LysR family transcriptional regulator"/>
    <property type="match status" value="1"/>
</dbReference>
<dbReference type="EMBL" id="CABVQI010000015">
    <property type="protein sequence ID" value="VWD10931.1"/>
    <property type="molecule type" value="Genomic_DNA"/>
</dbReference>
<keyword evidence="3" id="KW-0238">DNA-binding</keyword>
<dbReference type="Proteomes" id="UP000494274">
    <property type="component" value="Unassembled WGS sequence"/>
</dbReference>
<dbReference type="CDD" id="cd08414">
    <property type="entry name" value="PBP2_LTTR_aromatics_like"/>
    <property type="match status" value="1"/>
</dbReference>
<dbReference type="InterPro" id="IPR036388">
    <property type="entry name" value="WH-like_DNA-bd_sf"/>
</dbReference>
<dbReference type="InterPro" id="IPR005119">
    <property type="entry name" value="LysR_subst-bd"/>
</dbReference>
<dbReference type="Pfam" id="PF00126">
    <property type="entry name" value="HTH_1"/>
    <property type="match status" value="1"/>
</dbReference>
<dbReference type="InterPro" id="IPR000847">
    <property type="entry name" value="LysR_HTH_N"/>
</dbReference>
<sequence length="302" mass="32946">MELRHLRHFLAVADELHMGRAALLLGMAQPPLSQSIARLEKELGVRLFDRANRRITLTRAGTAFIDEARAAVVHADAAFAIARSAEHGAAGVVKIGFDSAALYQHLPQRLARLRRILPDVRPKLVELSTNDQLDALSNGAIDIGFAHPPFGTGERLDVMEFPAEETIAVLPDSGETTPVSLAQIAGFGLILFPAAQGPVLHARIMDSFTHAGIEVQIAQEARRAMTMLSLVSAGLGAALLPQSIRRIAFEGVRYAEIIDTTLPTWPLAMIARHKPQPPVVRRVWQMFSDRYSSHRTVSNLGS</sequence>
<keyword evidence="2" id="KW-0805">Transcription regulation</keyword>
<feature type="domain" description="HTH lysR-type" evidence="5">
    <location>
        <begin position="1"/>
        <end position="58"/>
    </location>
</feature>
<keyword evidence="4" id="KW-0804">Transcription</keyword>